<evidence type="ECO:0000313" key="1">
    <source>
        <dbReference type="EMBL" id="EYC39361.1"/>
    </source>
</evidence>
<dbReference type="AlphaFoldDB" id="A0A016WIB0"/>
<reference evidence="2" key="1">
    <citation type="journal article" date="2015" name="Nat. Genet.">
        <title>The genome and transcriptome of the zoonotic hookworm Ancylostoma ceylanicum identify infection-specific gene families.</title>
        <authorList>
            <person name="Schwarz E.M."/>
            <person name="Hu Y."/>
            <person name="Antoshechkin I."/>
            <person name="Miller M.M."/>
            <person name="Sternberg P.W."/>
            <person name="Aroian R.V."/>
        </authorList>
    </citation>
    <scope>NUCLEOTIDE SEQUENCE</scope>
    <source>
        <strain evidence="2">HY135</strain>
    </source>
</reference>
<name>A0A016WIB0_9BILA</name>
<sequence length="69" mass="7416">MASEAAILQALLGADFIKCNLEPRLHDANSVPLQSFYPRSLSIPAGTNPIAGEALLALLYNDNIDRSAY</sequence>
<dbReference type="EMBL" id="JARK01000260">
    <property type="protein sequence ID" value="EYC39361.1"/>
    <property type="molecule type" value="Genomic_DNA"/>
</dbReference>
<protein>
    <submittedName>
        <fullName evidence="1">Uncharacterized protein</fullName>
    </submittedName>
</protein>
<proteinExistence type="predicted"/>
<accession>A0A016WIB0</accession>
<gene>
    <name evidence="1" type="primary">Acey_s0660.g1269</name>
    <name evidence="1" type="ORF">Y032_0660g1269</name>
</gene>
<keyword evidence="2" id="KW-1185">Reference proteome</keyword>
<dbReference type="Proteomes" id="UP000024635">
    <property type="component" value="Unassembled WGS sequence"/>
</dbReference>
<evidence type="ECO:0000313" key="2">
    <source>
        <dbReference type="Proteomes" id="UP000024635"/>
    </source>
</evidence>
<organism evidence="1 2">
    <name type="scientific">Ancylostoma ceylanicum</name>
    <dbReference type="NCBI Taxonomy" id="53326"/>
    <lineage>
        <taxon>Eukaryota</taxon>
        <taxon>Metazoa</taxon>
        <taxon>Ecdysozoa</taxon>
        <taxon>Nematoda</taxon>
        <taxon>Chromadorea</taxon>
        <taxon>Rhabditida</taxon>
        <taxon>Rhabditina</taxon>
        <taxon>Rhabditomorpha</taxon>
        <taxon>Strongyloidea</taxon>
        <taxon>Ancylostomatidae</taxon>
        <taxon>Ancylostomatinae</taxon>
        <taxon>Ancylostoma</taxon>
    </lineage>
</organism>
<comment type="caution">
    <text evidence="1">The sequence shown here is derived from an EMBL/GenBank/DDBJ whole genome shotgun (WGS) entry which is preliminary data.</text>
</comment>